<evidence type="ECO:0000313" key="1">
    <source>
        <dbReference type="EMBL" id="CAD7401090.1"/>
    </source>
</evidence>
<proteinExistence type="predicted"/>
<organism evidence="1">
    <name type="scientific">Timema poppense</name>
    <name type="common">Walking stick</name>
    <dbReference type="NCBI Taxonomy" id="170557"/>
    <lineage>
        <taxon>Eukaryota</taxon>
        <taxon>Metazoa</taxon>
        <taxon>Ecdysozoa</taxon>
        <taxon>Arthropoda</taxon>
        <taxon>Hexapoda</taxon>
        <taxon>Insecta</taxon>
        <taxon>Pterygota</taxon>
        <taxon>Neoptera</taxon>
        <taxon>Polyneoptera</taxon>
        <taxon>Phasmatodea</taxon>
        <taxon>Timematodea</taxon>
        <taxon>Timematoidea</taxon>
        <taxon>Timematidae</taxon>
        <taxon>Timema</taxon>
    </lineage>
</organism>
<accession>A0A7R9CR92</accession>
<dbReference type="EMBL" id="OD001232">
    <property type="protein sequence ID" value="CAD7401090.1"/>
    <property type="molecule type" value="Genomic_DNA"/>
</dbReference>
<name>A0A7R9CR92_TIMPO</name>
<protein>
    <submittedName>
        <fullName evidence="1">Uncharacterized protein</fullName>
    </submittedName>
</protein>
<reference evidence="1" key="1">
    <citation type="submission" date="2020-11" db="EMBL/GenBank/DDBJ databases">
        <authorList>
            <person name="Tran Van P."/>
        </authorList>
    </citation>
    <scope>NUCLEOTIDE SEQUENCE</scope>
</reference>
<sequence>MKTKYRRPAKTRHISHSNERSLFLSQAKVRKPPTLSSVSCSRRDGFFFYKWYADKRHDYGIIVPKHVGKS</sequence>
<dbReference type="AlphaFoldDB" id="A0A7R9CR92"/>
<gene>
    <name evidence="1" type="ORF">TPSB3V08_LOCUS2929</name>
</gene>